<dbReference type="Proteomes" id="UP000241868">
    <property type="component" value="Unassembled WGS sequence"/>
</dbReference>
<dbReference type="EMBL" id="PXYY01000024">
    <property type="protein sequence ID" value="PSJ80570.1"/>
    <property type="molecule type" value="Genomic_DNA"/>
</dbReference>
<dbReference type="RefSeq" id="WP_106741185.1">
    <property type="nucleotide sequence ID" value="NZ_PXYY01000024.1"/>
</dbReference>
<protein>
    <submittedName>
        <fullName evidence="1">DUF945 domain-containing protein</fullName>
    </submittedName>
</protein>
<proteinExistence type="predicted"/>
<dbReference type="OrthoDB" id="8523324at2"/>
<organism evidence="1 2">
    <name type="scientific">Neisseria iguanae</name>
    <dbReference type="NCBI Taxonomy" id="90242"/>
    <lineage>
        <taxon>Bacteria</taxon>
        <taxon>Pseudomonadati</taxon>
        <taxon>Pseudomonadota</taxon>
        <taxon>Betaproteobacteria</taxon>
        <taxon>Neisseriales</taxon>
        <taxon>Neisseriaceae</taxon>
        <taxon>Neisseria</taxon>
    </lineage>
</organism>
<dbReference type="InterPro" id="IPR010352">
    <property type="entry name" value="DUF945"/>
</dbReference>
<comment type="caution">
    <text evidence="1">The sequence shown here is derived from an EMBL/GenBank/DDBJ whole genome shotgun (WGS) entry which is preliminary data.</text>
</comment>
<reference evidence="1 2" key="1">
    <citation type="submission" date="2018-03" db="EMBL/GenBank/DDBJ databases">
        <title>Neisseria weixii sp. nov., isolated from the intestinal contents of Tibetan Plateau pika (Ochotona curzoniae) in Yushu, Qinghai Province, China.</title>
        <authorList>
            <person name="Gui Z."/>
        </authorList>
    </citation>
    <scope>NUCLEOTIDE SEQUENCE [LARGE SCALE GENOMIC DNA]</scope>
    <source>
        <strain evidence="1 2">ATCC 51483</strain>
    </source>
</reference>
<sequence>MKKFLIPTAAFVIAAALGTPYYLGIQAEKNLTSQQKLLQESGFLTVESHEYARGWFTSTETTVIRLKPTLLQNTQKYLPDNLKTVLKEPITVINHITHGPFAGGFGTRAQVETEFQYRPEAAKVLARFFGDKPPVRMTNTVYFNGNGVMKLSIPEFDYEELSGIKLTWKGLNGQTDYQNNFIGYAHDYAAPSLQVKLADKGDISLENLRFQSEISDGLNRLSLGKSSIMADNFLLQWKEGIDYNVKLNELVNLITNLQIGAFINPTGTIAPSTIEVAKFKFETQTNEVDNFINSEGRFKFDTLIYGKDRYGPLDINVAAEHLDAQGLLALKSKLAQIADKEMSEAQIQNELIQTAKTDASGLFTQNPVLNVKTFKFTMPQGNVDASGTLAFKGLTPKDLDNLPDMLKKTEADFNLQVPKKLLEQMAVNQARSIFSVNPEDEAAGRATIDDINETLRLMVDSTIRNMSRDQYLTLQDNHVKTHFRLQNSELKLNGKVLETEPEAAFDESEMLSDEAFGEHAASAASAV</sequence>
<name>A0A2P7U0R0_9NEIS</name>
<dbReference type="Pfam" id="PF06097">
    <property type="entry name" value="DUF945"/>
    <property type="match status" value="1"/>
</dbReference>
<gene>
    <name evidence="1" type="ORF">C7N83_05450</name>
</gene>
<keyword evidence="2" id="KW-1185">Reference proteome</keyword>
<accession>A0A2P7U0R0</accession>
<evidence type="ECO:0000313" key="1">
    <source>
        <dbReference type="EMBL" id="PSJ80570.1"/>
    </source>
</evidence>
<dbReference type="AlphaFoldDB" id="A0A2P7U0R0"/>
<evidence type="ECO:0000313" key="2">
    <source>
        <dbReference type="Proteomes" id="UP000241868"/>
    </source>
</evidence>